<organism evidence="2 3">
    <name type="scientific">Mauremys mutica</name>
    <name type="common">yellowpond turtle</name>
    <dbReference type="NCBI Taxonomy" id="74926"/>
    <lineage>
        <taxon>Eukaryota</taxon>
        <taxon>Metazoa</taxon>
        <taxon>Chordata</taxon>
        <taxon>Craniata</taxon>
        <taxon>Vertebrata</taxon>
        <taxon>Euteleostomi</taxon>
        <taxon>Archelosauria</taxon>
        <taxon>Testudinata</taxon>
        <taxon>Testudines</taxon>
        <taxon>Cryptodira</taxon>
        <taxon>Durocryptodira</taxon>
        <taxon>Testudinoidea</taxon>
        <taxon>Geoemydidae</taxon>
        <taxon>Geoemydinae</taxon>
        <taxon>Mauremys</taxon>
    </lineage>
</organism>
<feature type="region of interest" description="Disordered" evidence="1">
    <location>
        <begin position="78"/>
        <end position="102"/>
    </location>
</feature>
<evidence type="ECO:0000313" key="3">
    <source>
        <dbReference type="Proteomes" id="UP000827986"/>
    </source>
</evidence>
<sequence>MSGNGGTVRSPMKIKGERVTHFQCVELSTLSTGVALPAGCSMTGAPALISPSSESPVKSKQTLKINIALTELMYYDKSHATSSHKHSPTSTSPCSSSPRPSQ</sequence>
<protein>
    <submittedName>
        <fullName evidence="2">Uncharacterized protein</fullName>
    </submittedName>
</protein>
<feature type="compositionally biased region" description="Low complexity" evidence="1">
    <location>
        <begin position="88"/>
        <end position="102"/>
    </location>
</feature>
<gene>
    <name evidence="2" type="ORF">KIL84_010814</name>
</gene>
<evidence type="ECO:0000313" key="2">
    <source>
        <dbReference type="EMBL" id="KAH1177112.1"/>
    </source>
</evidence>
<dbReference type="Proteomes" id="UP000827986">
    <property type="component" value="Unassembled WGS sequence"/>
</dbReference>
<evidence type="ECO:0000256" key="1">
    <source>
        <dbReference type="SAM" id="MobiDB-lite"/>
    </source>
</evidence>
<comment type="caution">
    <text evidence="2">The sequence shown here is derived from an EMBL/GenBank/DDBJ whole genome shotgun (WGS) entry which is preliminary data.</text>
</comment>
<name>A0A9D3XBU0_9SAUR</name>
<keyword evidence="3" id="KW-1185">Reference proteome</keyword>
<proteinExistence type="predicted"/>
<accession>A0A9D3XBU0</accession>
<dbReference type="EMBL" id="JAHDVG010000474">
    <property type="protein sequence ID" value="KAH1177112.1"/>
    <property type="molecule type" value="Genomic_DNA"/>
</dbReference>
<dbReference type="AlphaFoldDB" id="A0A9D3XBU0"/>
<reference evidence="2" key="1">
    <citation type="submission" date="2021-09" db="EMBL/GenBank/DDBJ databases">
        <title>The genome of Mauremys mutica provides insights into the evolution of semi-aquatic lifestyle.</title>
        <authorList>
            <person name="Gong S."/>
            <person name="Gao Y."/>
        </authorList>
    </citation>
    <scope>NUCLEOTIDE SEQUENCE</scope>
    <source>
        <strain evidence="2">MM-2020</strain>
        <tissue evidence="2">Muscle</tissue>
    </source>
</reference>